<dbReference type="Gene3D" id="2.40.170.20">
    <property type="entry name" value="TonB-dependent receptor, beta-barrel domain"/>
    <property type="match status" value="1"/>
</dbReference>
<comment type="similarity">
    <text evidence="11">Belongs to the TonB-dependent receptor family.</text>
</comment>
<evidence type="ECO:0000313" key="15">
    <source>
        <dbReference type="Proteomes" id="UP000598971"/>
    </source>
</evidence>
<dbReference type="RefSeq" id="WP_171607210.1">
    <property type="nucleotide sequence ID" value="NZ_WHPF01000005.1"/>
</dbReference>
<keyword evidence="15" id="KW-1185">Reference proteome</keyword>
<evidence type="ECO:0000256" key="12">
    <source>
        <dbReference type="SAM" id="SignalP"/>
    </source>
</evidence>
<evidence type="ECO:0000256" key="10">
    <source>
        <dbReference type="ARBA" id="ARBA00023237"/>
    </source>
</evidence>
<protein>
    <submittedName>
        <fullName evidence="14">SusC/RagA family TonB-linked outer membrane protein</fullName>
    </submittedName>
</protein>
<dbReference type="SUPFAM" id="SSF49464">
    <property type="entry name" value="Carboxypeptidase regulatory domain-like"/>
    <property type="match status" value="1"/>
</dbReference>
<dbReference type="InterPro" id="IPR036942">
    <property type="entry name" value="Beta-barrel_TonB_sf"/>
</dbReference>
<organism evidence="14 15">
    <name type="scientific">Limnovirga soli</name>
    <dbReference type="NCBI Taxonomy" id="2656915"/>
    <lineage>
        <taxon>Bacteria</taxon>
        <taxon>Pseudomonadati</taxon>
        <taxon>Bacteroidota</taxon>
        <taxon>Chitinophagia</taxon>
        <taxon>Chitinophagales</taxon>
        <taxon>Chitinophagaceae</taxon>
        <taxon>Limnovirga</taxon>
    </lineage>
</organism>
<comment type="subcellular location">
    <subcellularLocation>
        <location evidence="1 11">Cell outer membrane</location>
        <topology evidence="1 11">Multi-pass membrane protein</topology>
    </subcellularLocation>
</comment>
<dbReference type="Gene3D" id="2.60.40.1120">
    <property type="entry name" value="Carboxypeptidase-like, regulatory domain"/>
    <property type="match status" value="1"/>
</dbReference>
<dbReference type="InterPro" id="IPR023997">
    <property type="entry name" value="TonB-dep_OMP_SusC/RagA_CS"/>
</dbReference>
<dbReference type="InterPro" id="IPR012910">
    <property type="entry name" value="Plug_dom"/>
</dbReference>
<evidence type="ECO:0000313" key="14">
    <source>
        <dbReference type="EMBL" id="NNV55276.1"/>
    </source>
</evidence>
<dbReference type="SUPFAM" id="SSF56935">
    <property type="entry name" value="Porins"/>
    <property type="match status" value="1"/>
</dbReference>
<evidence type="ECO:0000256" key="9">
    <source>
        <dbReference type="ARBA" id="ARBA00023136"/>
    </source>
</evidence>
<evidence type="ECO:0000256" key="1">
    <source>
        <dbReference type="ARBA" id="ARBA00004571"/>
    </source>
</evidence>
<dbReference type="PROSITE" id="PS52016">
    <property type="entry name" value="TONB_DEPENDENT_REC_3"/>
    <property type="match status" value="1"/>
</dbReference>
<name>A0A8J8FG80_9BACT</name>
<evidence type="ECO:0000256" key="4">
    <source>
        <dbReference type="ARBA" id="ARBA00022496"/>
    </source>
</evidence>
<sequence>MRKLHKLVFILFLFTCMVAHAQTRTVKGKVLNAQGNLPIAGASVLVKGKTNGTATANDGSFSINVPTGNVTLVVSYIGFATVEKSVEANLADITITLSEAKSDLGEVVVTALGISRQTKTLVYATQSVKTSELTEARDANNVLNSLQGKVANAVITQGSGGPGSGARIVLRGNRSIQGSNNALIVVDGVPIQNNTNGTGTSDFGSVQGSDGASNINPDDIESTTVLRGASAAALYGSQAGNGVIVITTKKGKKDKMAVTVNSGVSTESPFALVKTQNLYGQGNGGVLDPTSGESWGAKMTGQSFTNYLGNSSSYTPQTDNIRNFFRNGLALNNSIGVSGGNDKMQTYLSYTNNYVEGIIPKNNLTRHTVNLRISNQISKKFSTDAKITYINQDIKNRPRTGEENSPVSNIYQIPRNVSTADAEQFEFINNVGIPTPTPWPSTLSSIYQSPYWVINRTEINETRDRIIGFLSGKYKITPWLTLSGRANLDRTFDQGENKISLGTILYSRDGGDYSKNTVVVTEKWFDAMLEGNNKITKDLKIDYRVGAIFQDSKYDYNASGAGGLNVTNKFSLNFAKAPSLSSAFSEVQTQSLYGQVNLSFKDYLYLDASLRNDWDSRLPAPYSFSYPSVGISAILSDMLTLPTAFSFLKASVNYAEVGNGGKFGLLNTVYNYGQGAGNGFLQRSSTYPIPGLKPEIVKNLEFGIEARFLNNRIGFTATYYKSNSFNQLLQVSLPVATGYSSQYINAGNIQNSGFEFVANGTAVKNKNFTWDVALNFAANTNKIVELSDQVKIFYLGGGFGRSATPVVQEGKSYGDLLAFKWATDAKGNHIVTADGKPSITSAQEFIGNFNPKATIGFTNTFTYKAFSLRLLMDGRIGGTMVSGTEMNLAFSGITEGTAQYREGGLNLGGVYADGSANSKSITAQDFWQIASGKRYGNGEFFAYDATSFRARELTIGYSIPVKNTTIVKAIKVSAVGRNLFWLYRGSSKLNIPGLETRKMWFDPDMSLGNSNWQGVEYGALPSTRSFGVNLQVTF</sequence>
<proteinExistence type="inferred from homology"/>
<dbReference type="AlphaFoldDB" id="A0A8J8FG80"/>
<evidence type="ECO:0000256" key="2">
    <source>
        <dbReference type="ARBA" id="ARBA00022448"/>
    </source>
</evidence>
<evidence type="ECO:0000256" key="11">
    <source>
        <dbReference type="PROSITE-ProRule" id="PRU01360"/>
    </source>
</evidence>
<comment type="caution">
    <text evidence="14">The sequence shown here is derived from an EMBL/GenBank/DDBJ whole genome shotgun (WGS) entry which is preliminary data.</text>
</comment>
<dbReference type="PANTHER" id="PTHR32552:SF81">
    <property type="entry name" value="TONB-DEPENDENT OUTER MEMBRANE RECEPTOR"/>
    <property type="match status" value="1"/>
</dbReference>
<dbReference type="NCBIfam" id="TIGR04056">
    <property type="entry name" value="OMP_RagA_SusC"/>
    <property type="match status" value="1"/>
</dbReference>
<keyword evidence="6" id="KW-0408">Iron</keyword>
<feature type="chain" id="PRO_5035303622" evidence="12">
    <location>
        <begin position="22"/>
        <end position="1034"/>
    </location>
</feature>
<dbReference type="GO" id="GO:0009279">
    <property type="term" value="C:cell outer membrane"/>
    <property type="evidence" value="ECO:0007669"/>
    <property type="project" value="UniProtKB-SubCell"/>
</dbReference>
<keyword evidence="8" id="KW-0798">TonB box</keyword>
<dbReference type="Pfam" id="PF07715">
    <property type="entry name" value="Plug"/>
    <property type="match status" value="1"/>
</dbReference>
<feature type="signal peptide" evidence="12">
    <location>
        <begin position="1"/>
        <end position="21"/>
    </location>
</feature>
<keyword evidence="3 11" id="KW-1134">Transmembrane beta strand</keyword>
<evidence type="ECO:0000259" key="13">
    <source>
        <dbReference type="Pfam" id="PF07715"/>
    </source>
</evidence>
<keyword evidence="9 11" id="KW-0472">Membrane</keyword>
<dbReference type="PANTHER" id="PTHR32552">
    <property type="entry name" value="FERRICHROME IRON RECEPTOR-RELATED"/>
    <property type="match status" value="1"/>
</dbReference>
<dbReference type="InterPro" id="IPR037066">
    <property type="entry name" value="Plug_dom_sf"/>
</dbReference>
<reference evidence="14" key="1">
    <citation type="submission" date="2019-10" db="EMBL/GenBank/DDBJ databases">
        <title>Draft genome sequence of Panacibacter sp. KCS-6.</title>
        <authorList>
            <person name="Yim K.J."/>
        </authorList>
    </citation>
    <scope>NUCLEOTIDE SEQUENCE</scope>
    <source>
        <strain evidence="14">KCS-6</strain>
    </source>
</reference>
<dbReference type="Gene3D" id="2.170.130.10">
    <property type="entry name" value="TonB-dependent receptor, plug domain"/>
    <property type="match status" value="1"/>
</dbReference>
<keyword evidence="10 11" id="KW-0998">Cell outer membrane</keyword>
<dbReference type="Pfam" id="PF13715">
    <property type="entry name" value="CarbopepD_reg_2"/>
    <property type="match status" value="1"/>
</dbReference>
<dbReference type="InterPro" id="IPR039426">
    <property type="entry name" value="TonB-dep_rcpt-like"/>
</dbReference>
<dbReference type="NCBIfam" id="TIGR04057">
    <property type="entry name" value="SusC_RagA_signa"/>
    <property type="match status" value="1"/>
</dbReference>
<evidence type="ECO:0000256" key="3">
    <source>
        <dbReference type="ARBA" id="ARBA00022452"/>
    </source>
</evidence>
<accession>A0A8J8FG80</accession>
<dbReference type="EMBL" id="WHPF01000005">
    <property type="protein sequence ID" value="NNV55276.1"/>
    <property type="molecule type" value="Genomic_DNA"/>
</dbReference>
<keyword evidence="7" id="KW-0406">Ion transport</keyword>
<keyword evidence="2 11" id="KW-0813">Transport</keyword>
<evidence type="ECO:0000256" key="5">
    <source>
        <dbReference type="ARBA" id="ARBA00022692"/>
    </source>
</evidence>
<feature type="domain" description="TonB-dependent receptor plug" evidence="13">
    <location>
        <begin position="125"/>
        <end position="243"/>
    </location>
</feature>
<keyword evidence="5 11" id="KW-0812">Transmembrane</keyword>
<dbReference type="GO" id="GO:0006826">
    <property type="term" value="P:iron ion transport"/>
    <property type="evidence" value="ECO:0007669"/>
    <property type="project" value="UniProtKB-KW"/>
</dbReference>
<dbReference type="Proteomes" id="UP000598971">
    <property type="component" value="Unassembled WGS sequence"/>
</dbReference>
<evidence type="ECO:0000256" key="6">
    <source>
        <dbReference type="ARBA" id="ARBA00023004"/>
    </source>
</evidence>
<gene>
    <name evidence="14" type="ORF">GD597_07390</name>
</gene>
<dbReference type="InterPro" id="IPR023996">
    <property type="entry name" value="TonB-dep_OMP_SusC/RagA"/>
</dbReference>
<evidence type="ECO:0000256" key="7">
    <source>
        <dbReference type="ARBA" id="ARBA00023065"/>
    </source>
</evidence>
<keyword evidence="4" id="KW-0410">Iron transport</keyword>
<dbReference type="InterPro" id="IPR008969">
    <property type="entry name" value="CarboxyPept-like_regulatory"/>
</dbReference>
<evidence type="ECO:0000256" key="8">
    <source>
        <dbReference type="ARBA" id="ARBA00023077"/>
    </source>
</evidence>
<keyword evidence="12" id="KW-0732">Signal</keyword>